<dbReference type="Proteomes" id="UP000277582">
    <property type="component" value="Unassembled WGS sequence"/>
</dbReference>
<dbReference type="RefSeq" id="WP_125670056.1">
    <property type="nucleotide sequence ID" value="NZ_RCOS01000008.1"/>
</dbReference>
<evidence type="ECO:0000313" key="2">
    <source>
        <dbReference type="Proteomes" id="UP000277582"/>
    </source>
</evidence>
<keyword evidence="2" id="KW-1185">Reference proteome</keyword>
<dbReference type="EMBL" id="RCOS01000008">
    <property type="protein sequence ID" value="RSN78759.1"/>
    <property type="molecule type" value="Genomic_DNA"/>
</dbReference>
<name>A0A3R9QKJ1_9CREN</name>
<dbReference type="AlphaFoldDB" id="A0A3R9QKJ1"/>
<gene>
    <name evidence="1" type="ORF">D6D85_00400</name>
</gene>
<organism evidence="1 2">
    <name type="scientific">Candidatus Methanodesulfokora washburnensis</name>
    <dbReference type="NCBI Taxonomy" id="2478471"/>
    <lineage>
        <taxon>Archaea</taxon>
        <taxon>Thermoproteota</taxon>
        <taxon>Candidatus Korarchaeia</taxon>
        <taxon>Candidatus Korarchaeia incertae sedis</taxon>
        <taxon>Candidatus Methanodesulfokora</taxon>
    </lineage>
</organism>
<evidence type="ECO:0008006" key="3">
    <source>
        <dbReference type="Google" id="ProtNLM"/>
    </source>
</evidence>
<comment type="caution">
    <text evidence="1">The sequence shown here is derived from an EMBL/GenBank/DDBJ whole genome shotgun (WGS) entry which is preliminary data.</text>
</comment>
<evidence type="ECO:0000313" key="1">
    <source>
        <dbReference type="EMBL" id="RSN78759.1"/>
    </source>
</evidence>
<accession>A0A3R9QKJ1</accession>
<sequence>MVYTSLYRVEEDCKKGIFKNEAELRQAFVEALKTELEESFCKDILAIARNYIIPRLDEMIGKGKPDVRIFNIVIEVEPPNKPLDKGRKQLHDYMNSLRSETDIAIHGLVTNGIEAEYWLLDNNELKCKQRGSMAQVVGDTFLRLCSEKMVVVKPEDITDIFGV</sequence>
<protein>
    <recommendedName>
        <fullName evidence="3">Type I restriction enzyme R protein N-terminal domain-containing protein</fullName>
    </recommendedName>
</protein>
<proteinExistence type="predicted"/>
<reference evidence="1 2" key="1">
    <citation type="submission" date="2018-10" db="EMBL/GenBank/DDBJ databases">
        <title>Co-occurring genomic capacity for anaerobic methane metabolism and dissimilatory sulfite reduction discovered in the Korarchaeota.</title>
        <authorList>
            <person name="Mckay L.J."/>
            <person name="Dlakic M."/>
            <person name="Fields M.W."/>
            <person name="Delmont T.O."/>
            <person name="Eren A.M."/>
            <person name="Jay Z.J."/>
            <person name="Klingelsmith K.B."/>
            <person name="Rusch D.B."/>
            <person name="Inskeep W.P."/>
        </authorList>
    </citation>
    <scope>NUCLEOTIDE SEQUENCE [LARGE SCALE GENOMIC DNA]</scope>
    <source>
        <strain evidence="1 2">MDKW</strain>
    </source>
</reference>